<dbReference type="PATRIC" id="fig|927668.3.peg.1738"/>
<proteinExistence type="predicted"/>
<keyword evidence="1" id="KW-1134">Transmembrane beta strand</keyword>
<dbReference type="GO" id="GO:0098046">
    <property type="term" value="C:type V protein secretion system complex"/>
    <property type="evidence" value="ECO:0007669"/>
    <property type="project" value="TreeGrafter"/>
</dbReference>
<keyword evidence="8" id="KW-1185">Reference proteome</keyword>
<feature type="region of interest" description="Disordered" evidence="4">
    <location>
        <begin position="72"/>
        <end position="93"/>
    </location>
</feature>
<dbReference type="GO" id="GO:0046819">
    <property type="term" value="P:protein secretion by the type V secretion system"/>
    <property type="evidence" value="ECO:0007669"/>
    <property type="project" value="TreeGrafter"/>
</dbReference>
<feature type="domain" description="Haemolysin activator HlyB C-terminal" evidence="5">
    <location>
        <begin position="297"/>
        <end position="608"/>
    </location>
</feature>
<evidence type="ECO:0000313" key="8">
    <source>
        <dbReference type="Proteomes" id="UP000011201"/>
    </source>
</evidence>
<evidence type="ECO:0000259" key="6">
    <source>
        <dbReference type="Pfam" id="PF08479"/>
    </source>
</evidence>
<comment type="caution">
    <text evidence="7">The sequence shown here is derived from an EMBL/GenBank/DDBJ whole genome shotgun (WGS) entry which is preliminary data.</text>
</comment>
<feature type="domain" description="Polypeptide-transport-associated ShlB-type" evidence="6">
    <location>
        <begin position="156"/>
        <end position="231"/>
    </location>
</feature>
<sequence length="649" mass="71270">MDFCNILLCNCLARTLPFMRSTIILIVVSLSSELSAIEASELNPALNKQGLFTQLVDHTDHVDHVDNNVRTKVNTKHDASQFPIQSPLEQSPRDEPLLTAQRVDPNLSNPLQRINPSPNQPVLPQETLPTSPTLEQSVPKVPEGTETRPSTFPAKFFVKQIEVIDSTVFTAEELAVVTKSFTGRELTFAELLQVRSAITQLYISRGYISSGAIIPPQTMSNGTIRMQAIEGSLEEIKITGLQHLNADYIRSRLELAGAKPLNINHLLEGLQLLKLNPLIENISAELQTGDRPETRILLVEAKEAKNFSVIPTLDNGRSPSVGSFRRQIQLVHANLLGLGDGLRLGYTNTDGSNGFDFSYTMPINPSNGTIQLAAGTTTSNVIESPFDVLKISAVSKYYEVTYRQPLILRPQEELALGLSFSRQESQTSLGIDNIGPFPISSGADSQGSTRVSALRFFQEWTKRNEQSVIAFRSQFSFGLGGLFNATVNQQGVPDSNFFAWRGQGQWVQLLAPETLFLLRGDIQIADRTLLTLEQFGLGGATTIRGYRQDSLLTDNGAQISAEVRLPIFRDVDSKGILQLVPFIDAGAGWNNNGSNPKPNTLVGLGMGLLWQQGETLSIRLDWGIPLVNVNSQGNSSQERGLYFSATAHF</sequence>
<dbReference type="Pfam" id="PF03865">
    <property type="entry name" value="ShlB"/>
    <property type="match status" value="1"/>
</dbReference>
<evidence type="ECO:0000256" key="2">
    <source>
        <dbReference type="ARBA" id="ARBA00022692"/>
    </source>
</evidence>
<evidence type="ECO:0000256" key="4">
    <source>
        <dbReference type="SAM" id="MobiDB-lite"/>
    </source>
</evidence>
<evidence type="ECO:0000313" key="7">
    <source>
        <dbReference type="EMBL" id="ELS33359.1"/>
    </source>
</evidence>
<accession>L8N2T0</accession>
<dbReference type="GO" id="GO:0008320">
    <property type="term" value="F:protein transmembrane transporter activity"/>
    <property type="evidence" value="ECO:0007669"/>
    <property type="project" value="TreeGrafter"/>
</dbReference>
<dbReference type="AlphaFoldDB" id="L8N2T0"/>
<evidence type="ECO:0000256" key="3">
    <source>
        <dbReference type="ARBA" id="ARBA00023237"/>
    </source>
</evidence>
<protein>
    <submittedName>
        <fullName evidence="7">Surface antigen (D15)</fullName>
    </submittedName>
</protein>
<dbReference type="InterPro" id="IPR013686">
    <property type="entry name" value="Polypept-transport_assoc_ShlB"/>
</dbReference>
<keyword evidence="1" id="KW-0472">Membrane</keyword>
<keyword evidence="3" id="KW-0998">Cell outer membrane</keyword>
<name>L8N2T0_9CYAN</name>
<feature type="compositionally biased region" description="Polar residues" evidence="4">
    <location>
        <begin position="107"/>
        <end position="136"/>
    </location>
</feature>
<dbReference type="InterPro" id="IPR005565">
    <property type="entry name" value="Hemolysn_activator_HlyB_C"/>
</dbReference>
<dbReference type="PANTHER" id="PTHR34597:SF1">
    <property type="entry name" value="HEME_HEMOPEXIN TRANSPORTER PROTEIN HUXB"/>
    <property type="match status" value="1"/>
</dbReference>
<dbReference type="PANTHER" id="PTHR34597">
    <property type="entry name" value="SLR1661 PROTEIN"/>
    <property type="match status" value="1"/>
</dbReference>
<reference evidence="7 8" key="1">
    <citation type="journal article" date="2013" name="Proc. Natl. Acad. Sci. U.S.A.">
        <title>Improving the coverage of the cyanobacterial phylum using diversity-driven genome sequencing.</title>
        <authorList>
            <person name="Shih P.M."/>
            <person name="Wu D."/>
            <person name="Latifi A."/>
            <person name="Axen S.D."/>
            <person name="Fewer D.P."/>
            <person name="Talla E."/>
            <person name="Calteau A."/>
            <person name="Cai F."/>
            <person name="Tandeau de Marsac N."/>
            <person name="Rippka R."/>
            <person name="Herdman M."/>
            <person name="Sivonen K."/>
            <person name="Coursin T."/>
            <person name="Laurent T."/>
            <person name="Goodwin L."/>
            <person name="Nolan M."/>
            <person name="Davenport K.W."/>
            <person name="Han C.S."/>
            <person name="Rubin E.M."/>
            <person name="Eisen J.A."/>
            <person name="Woyke T."/>
            <person name="Gugger M."/>
            <person name="Kerfeld C.A."/>
        </authorList>
    </citation>
    <scope>NUCLEOTIDE SEQUENCE [LARGE SCALE GENOMIC DNA]</scope>
    <source>
        <strain evidence="7 8">PCC 7429</strain>
    </source>
</reference>
<dbReference type="EMBL" id="ALWB01000046">
    <property type="protein sequence ID" value="ELS33359.1"/>
    <property type="molecule type" value="Genomic_DNA"/>
</dbReference>
<organism evidence="7 8">
    <name type="scientific">Pseudanabaena biceps PCC 7429</name>
    <dbReference type="NCBI Taxonomy" id="927668"/>
    <lineage>
        <taxon>Bacteria</taxon>
        <taxon>Bacillati</taxon>
        <taxon>Cyanobacteriota</taxon>
        <taxon>Cyanophyceae</taxon>
        <taxon>Pseudanabaenales</taxon>
        <taxon>Pseudanabaenaceae</taxon>
        <taxon>Pseudanabaena</taxon>
    </lineage>
</organism>
<evidence type="ECO:0000256" key="1">
    <source>
        <dbReference type="ARBA" id="ARBA00022452"/>
    </source>
</evidence>
<dbReference type="Gene3D" id="3.10.20.310">
    <property type="entry name" value="membrane protein fhac"/>
    <property type="match status" value="1"/>
</dbReference>
<dbReference type="Proteomes" id="UP000011201">
    <property type="component" value="Unassembled WGS sequence"/>
</dbReference>
<gene>
    <name evidence="7" type="ORF">Pse7429DRAFT_1792</name>
</gene>
<feature type="region of interest" description="Disordered" evidence="4">
    <location>
        <begin position="107"/>
        <end position="149"/>
    </location>
</feature>
<dbReference type="InterPro" id="IPR051544">
    <property type="entry name" value="TPS_OM_transporter"/>
</dbReference>
<dbReference type="Pfam" id="PF08479">
    <property type="entry name" value="POTRA_2"/>
    <property type="match status" value="1"/>
</dbReference>
<keyword evidence="2" id="KW-0812">Transmembrane</keyword>
<evidence type="ECO:0000259" key="5">
    <source>
        <dbReference type="Pfam" id="PF03865"/>
    </source>
</evidence>
<dbReference type="Gene3D" id="2.40.160.50">
    <property type="entry name" value="membrane protein fhac: a member of the omp85/tpsb transporter family"/>
    <property type="match status" value="1"/>
</dbReference>